<dbReference type="OrthoDB" id="5429427at2759"/>
<dbReference type="GeneID" id="54555041"/>
<dbReference type="RefSeq" id="XP_033658956.1">
    <property type="nucleotide sequence ID" value="XM_033801866.1"/>
</dbReference>
<gene>
    <name evidence="2" type="ORF">EI97DRAFT_472845</name>
</gene>
<reference evidence="2" key="1">
    <citation type="journal article" date="2020" name="Stud. Mycol.">
        <title>101 Dothideomycetes genomes: a test case for predicting lifestyles and emergence of pathogens.</title>
        <authorList>
            <person name="Haridas S."/>
            <person name="Albert R."/>
            <person name="Binder M."/>
            <person name="Bloem J."/>
            <person name="Labutti K."/>
            <person name="Salamov A."/>
            <person name="Andreopoulos B."/>
            <person name="Baker S."/>
            <person name="Barry K."/>
            <person name="Bills G."/>
            <person name="Bluhm B."/>
            <person name="Cannon C."/>
            <person name="Castanera R."/>
            <person name="Culley D."/>
            <person name="Daum C."/>
            <person name="Ezra D."/>
            <person name="Gonzalez J."/>
            <person name="Henrissat B."/>
            <person name="Kuo A."/>
            <person name="Liang C."/>
            <person name="Lipzen A."/>
            <person name="Lutzoni F."/>
            <person name="Magnuson J."/>
            <person name="Mondo S."/>
            <person name="Nolan M."/>
            <person name="Ohm R."/>
            <person name="Pangilinan J."/>
            <person name="Park H.-J."/>
            <person name="Ramirez L."/>
            <person name="Alfaro M."/>
            <person name="Sun H."/>
            <person name="Tritt A."/>
            <person name="Yoshinaga Y."/>
            <person name="Zwiers L.-H."/>
            <person name="Turgeon B."/>
            <person name="Goodwin S."/>
            <person name="Spatafora J."/>
            <person name="Crous P."/>
            <person name="Grigoriev I."/>
        </authorList>
    </citation>
    <scope>NUCLEOTIDE SEQUENCE</scope>
    <source>
        <strain evidence="2">CBS 379.55</strain>
    </source>
</reference>
<proteinExistence type="predicted"/>
<evidence type="ECO:0000313" key="2">
    <source>
        <dbReference type="EMBL" id="KAF2281419.1"/>
    </source>
</evidence>
<name>A0A6A6K207_WESOR</name>
<evidence type="ECO:0000313" key="3">
    <source>
        <dbReference type="Proteomes" id="UP000800097"/>
    </source>
</evidence>
<accession>A0A6A6K207</accession>
<dbReference type="AlphaFoldDB" id="A0A6A6K207"/>
<dbReference type="EMBL" id="ML986484">
    <property type="protein sequence ID" value="KAF2281419.1"/>
    <property type="molecule type" value="Genomic_DNA"/>
</dbReference>
<keyword evidence="3" id="KW-1185">Reference proteome</keyword>
<evidence type="ECO:0000256" key="1">
    <source>
        <dbReference type="SAM" id="MobiDB-lite"/>
    </source>
</evidence>
<feature type="region of interest" description="Disordered" evidence="1">
    <location>
        <begin position="263"/>
        <end position="320"/>
    </location>
</feature>
<feature type="non-terminal residue" evidence="2">
    <location>
        <position position="1"/>
    </location>
</feature>
<organism evidence="2 3">
    <name type="scientific">Westerdykella ornata</name>
    <dbReference type="NCBI Taxonomy" id="318751"/>
    <lineage>
        <taxon>Eukaryota</taxon>
        <taxon>Fungi</taxon>
        <taxon>Dikarya</taxon>
        <taxon>Ascomycota</taxon>
        <taxon>Pezizomycotina</taxon>
        <taxon>Dothideomycetes</taxon>
        <taxon>Pleosporomycetidae</taxon>
        <taxon>Pleosporales</taxon>
        <taxon>Sporormiaceae</taxon>
        <taxon>Westerdykella</taxon>
    </lineage>
</organism>
<dbReference type="Proteomes" id="UP000800097">
    <property type="component" value="Unassembled WGS sequence"/>
</dbReference>
<sequence>SSTFSEPDELIRDASKMLPRQLYRVFYETSVTLSCYVGTELHVQHREKPKLRLREGNAFQAIADFSLSKDLNTERIRRHTKWQQKKHPSSYISAFNNISKFHYYDSQRIGHRVSIAEISTEGLVAATVRRTVEETVGRWQGLDFLGKEVTTRHEKIPVWVNESIIPSDRSDIPVAQLKGSKYEMWLSITELRRCGSDFRLACSKGHDFEWLAAGAIPKSRITRVMPFDGETLHKYPELGIVRSIRRVEPYFFDYKTSTWQLEVSDARKRKPESEARKGQKRPKTTDDVGEESGRIPSPKPSEDVPATCPTCGHTLSEGSA</sequence>
<protein>
    <submittedName>
        <fullName evidence="2">Uncharacterized protein</fullName>
    </submittedName>
</protein>